<evidence type="ECO:0000256" key="4">
    <source>
        <dbReference type="ARBA" id="ARBA00022840"/>
    </source>
</evidence>
<evidence type="ECO:0000256" key="6">
    <source>
        <dbReference type="ARBA" id="ARBA00022970"/>
    </source>
</evidence>
<keyword evidence="5" id="KW-1278">Translocase</keyword>
<accession>A0A165NJQ7</accession>
<dbReference type="CDD" id="cd03258">
    <property type="entry name" value="ABC_MetN_methionine_transporter"/>
    <property type="match status" value="1"/>
</dbReference>
<keyword evidence="7" id="KW-0472">Membrane</keyword>
<dbReference type="PATRIC" id="fig|1590.144.peg.1505"/>
<dbReference type="InterPro" id="IPR018449">
    <property type="entry name" value="NIL_domain"/>
</dbReference>
<dbReference type="SMART" id="SM00382">
    <property type="entry name" value="AAA"/>
    <property type="match status" value="1"/>
</dbReference>
<sequence length="355" mass="38470">MTEAIIDLKDIAVTFDDGHQVVHAVQDVNLQIQTGDIYGIIGYSGAGKSTLVRVINLLQSPTTGQVVVNGQALQTLSPAALRQARKHVGMIFQHFNLMQSRTVLGNVIYPLLGQKISKQDRRAKALRLLKLVGLTDYAQTYPDKLSGGQKQRVAIARALVTDPQILISDEATSALDPKTTAAILELLQRVNRELGITIVLITHEMQVIKSICHHVAVMADGRIIERGPVAEVFTAPKAPLTVDFVETSTNVRAAIQRITKTIKLSELAADQELIAFKFVGQSTKQGIVSQLSQTLGVDVNILFANIDQIDGQNVGDMIAIITGDLTAFNVAVTNMSAQGVHTRIINEEVVKGMVD</sequence>
<dbReference type="Pfam" id="PF00005">
    <property type="entry name" value="ABC_tran"/>
    <property type="match status" value="1"/>
</dbReference>
<dbReference type="PANTHER" id="PTHR43166:SF30">
    <property type="entry name" value="METHIONINE IMPORT ATP-BINDING PROTEIN METN"/>
    <property type="match status" value="1"/>
</dbReference>
<protein>
    <submittedName>
        <fullName evidence="10">Lipoprotein-releasing system ATP-binding protein LolD</fullName>
        <ecNumber evidence="10">3.6.3.-</ecNumber>
    </submittedName>
    <submittedName>
        <fullName evidence="9">Methionine ABC transporter ATP-binding protein</fullName>
    </submittedName>
</protein>
<dbReference type="KEGG" id="lpb:SH83_07260"/>
<dbReference type="InterPro" id="IPR027417">
    <property type="entry name" value="P-loop_NTPase"/>
</dbReference>
<dbReference type="AlphaFoldDB" id="A0A165NJQ7"/>
<evidence type="ECO:0000256" key="1">
    <source>
        <dbReference type="ARBA" id="ARBA00022448"/>
    </source>
</evidence>
<dbReference type="InterPro" id="IPR003593">
    <property type="entry name" value="AAA+_ATPase"/>
</dbReference>
<dbReference type="Proteomes" id="UP000076882">
    <property type="component" value="Unassembled WGS sequence"/>
</dbReference>
<dbReference type="EC" id="3.6.3.-" evidence="10"/>
<keyword evidence="10" id="KW-0378">Hydrolase</keyword>
<evidence type="ECO:0000256" key="3">
    <source>
        <dbReference type="ARBA" id="ARBA00022741"/>
    </source>
</evidence>
<dbReference type="InterPro" id="IPR017871">
    <property type="entry name" value="ABC_transporter-like_CS"/>
</dbReference>
<keyword evidence="2" id="KW-1003">Cell membrane</keyword>
<keyword evidence="10" id="KW-0449">Lipoprotein</keyword>
<dbReference type="EMBL" id="LUXM01000040">
    <property type="protein sequence ID" value="KZU91855.1"/>
    <property type="molecule type" value="Genomic_DNA"/>
</dbReference>
<dbReference type="GO" id="GO:0005524">
    <property type="term" value="F:ATP binding"/>
    <property type="evidence" value="ECO:0007669"/>
    <property type="project" value="UniProtKB-KW"/>
</dbReference>
<evidence type="ECO:0000259" key="8">
    <source>
        <dbReference type="PROSITE" id="PS50893"/>
    </source>
</evidence>
<dbReference type="InterPro" id="IPR050086">
    <property type="entry name" value="MetN_ABC_transporter-like"/>
</dbReference>
<dbReference type="EMBL" id="MCOL01000001">
    <property type="protein sequence ID" value="ODO61664.1"/>
    <property type="molecule type" value="Genomic_DNA"/>
</dbReference>
<reference evidence="10 12" key="2">
    <citation type="submission" date="2016-08" db="EMBL/GenBank/DDBJ databases">
        <title>Genome sequencing of Lactobacillus plantarum JSA22, isolated from fermented soybean paste.</title>
        <authorList>
            <person name="Choi H.S."/>
        </authorList>
    </citation>
    <scope>NUCLEOTIDE SEQUENCE [LARGE SCALE GENOMIC DNA]</scope>
    <source>
        <strain evidence="10 12">JSA22</strain>
    </source>
</reference>
<name>A0A165NJQ7_LACPN</name>
<dbReference type="InterPro" id="IPR045865">
    <property type="entry name" value="ACT-like_dom_sf"/>
</dbReference>
<evidence type="ECO:0000313" key="10">
    <source>
        <dbReference type="EMBL" id="ODO61664.1"/>
    </source>
</evidence>
<dbReference type="GO" id="GO:0016887">
    <property type="term" value="F:ATP hydrolysis activity"/>
    <property type="evidence" value="ECO:0007669"/>
    <property type="project" value="InterPro"/>
</dbReference>
<dbReference type="PANTHER" id="PTHR43166">
    <property type="entry name" value="AMINO ACID IMPORT ATP-BINDING PROTEIN"/>
    <property type="match status" value="1"/>
</dbReference>
<dbReference type="SMART" id="SM00930">
    <property type="entry name" value="NIL"/>
    <property type="match status" value="1"/>
</dbReference>
<evidence type="ECO:0000256" key="5">
    <source>
        <dbReference type="ARBA" id="ARBA00022967"/>
    </source>
</evidence>
<dbReference type="SUPFAM" id="SSF55021">
    <property type="entry name" value="ACT-like"/>
    <property type="match status" value="1"/>
</dbReference>
<feature type="domain" description="ABC transporter" evidence="8">
    <location>
        <begin position="6"/>
        <end position="245"/>
    </location>
</feature>
<evidence type="ECO:0000256" key="2">
    <source>
        <dbReference type="ARBA" id="ARBA00022475"/>
    </source>
</evidence>
<dbReference type="GO" id="GO:0006865">
    <property type="term" value="P:amino acid transport"/>
    <property type="evidence" value="ECO:0007669"/>
    <property type="project" value="UniProtKB-KW"/>
</dbReference>
<dbReference type="PROSITE" id="PS50893">
    <property type="entry name" value="ABC_TRANSPORTER_2"/>
    <property type="match status" value="1"/>
</dbReference>
<gene>
    <name evidence="9" type="ORF">Lp19_3141</name>
    <name evidence="10" type="ORF">LPJSA22_01643</name>
</gene>
<dbReference type="Gene3D" id="3.40.50.300">
    <property type="entry name" value="P-loop containing nucleotide triphosphate hydrolases"/>
    <property type="match status" value="1"/>
</dbReference>
<keyword evidence="6" id="KW-0029">Amino-acid transport</keyword>
<proteinExistence type="predicted"/>
<reference evidence="9 11" key="1">
    <citation type="submission" date="2016-03" db="EMBL/GenBank/DDBJ databases">
        <title>Comparative genomics of 54 Lactobacillus plantarum strains reveals genomic uncoupling from niche constraints.</title>
        <authorList>
            <person name="Martino M.E."/>
        </authorList>
    </citation>
    <scope>NUCLEOTIDE SEQUENCE [LARGE SCALE GENOMIC DNA]</scope>
    <source>
        <strain evidence="9 11">19.1</strain>
    </source>
</reference>
<evidence type="ECO:0000256" key="7">
    <source>
        <dbReference type="ARBA" id="ARBA00023136"/>
    </source>
</evidence>
<keyword evidence="3" id="KW-0547">Nucleotide-binding</keyword>
<evidence type="ECO:0000313" key="12">
    <source>
        <dbReference type="Proteomes" id="UP000094892"/>
    </source>
</evidence>
<comment type="caution">
    <text evidence="10">The sequence shown here is derived from an EMBL/GenBank/DDBJ whole genome shotgun (WGS) entry which is preliminary data.</text>
</comment>
<organism evidence="10 12">
    <name type="scientific">Lactiplantibacillus plantarum</name>
    <name type="common">Lactobacillus plantarum</name>
    <dbReference type="NCBI Taxonomy" id="1590"/>
    <lineage>
        <taxon>Bacteria</taxon>
        <taxon>Bacillati</taxon>
        <taxon>Bacillota</taxon>
        <taxon>Bacilli</taxon>
        <taxon>Lactobacillales</taxon>
        <taxon>Lactobacillaceae</taxon>
        <taxon>Lactiplantibacillus</taxon>
    </lineage>
</organism>
<keyword evidence="4 10" id="KW-0067">ATP-binding</keyword>
<dbReference type="RefSeq" id="WP_015640375.1">
    <property type="nucleotide sequence ID" value="NZ_AP018405.1"/>
</dbReference>
<keyword evidence="1" id="KW-0813">Transport</keyword>
<dbReference type="SUPFAM" id="SSF52540">
    <property type="entry name" value="P-loop containing nucleoside triphosphate hydrolases"/>
    <property type="match status" value="1"/>
</dbReference>
<evidence type="ECO:0000313" key="11">
    <source>
        <dbReference type="Proteomes" id="UP000076882"/>
    </source>
</evidence>
<dbReference type="Pfam" id="PF09383">
    <property type="entry name" value="NIL"/>
    <property type="match status" value="1"/>
</dbReference>
<dbReference type="PROSITE" id="PS00211">
    <property type="entry name" value="ABC_TRANSPORTER_1"/>
    <property type="match status" value="1"/>
</dbReference>
<dbReference type="Proteomes" id="UP000094892">
    <property type="component" value="Unassembled WGS sequence"/>
</dbReference>
<dbReference type="Gene3D" id="3.30.70.260">
    <property type="match status" value="1"/>
</dbReference>
<dbReference type="InterPro" id="IPR041701">
    <property type="entry name" value="MetN_ABC"/>
</dbReference>
<evidence type="ECO:0000313" key="9">
    <source>
        <dbReference type="EMBL" id="KZU91855.1"/>
    </source>
</evidence>
<dbReference type="GeneID" id="77218135"/>
<dbReference type="InterPro" id="IPR003439">
    <property type="entry name" value="ABC_transporter-like_ATP-bd"/>
</dbReference>